<organism evidence="1 2">
    <name type="scientific">Nocardioides flavus</name>
    <name type="common">ex Wang et al. 2016</name>
    <dbReference type="NCBI Taxonomy" id="2058780"/>
    <lineage>
        <taxon>Bacteria</taxon>
        <taxon>Bacillati</taxon>
        <taxon>Actinomycetota</taxon>
        <taxon>Actinomycetes</taxon>
        <taxon>Propionibacteriales</taxon>
        <taxon>Nocardioidaceae</taxon>
        <taxon>Nocardioides</taxon>
    </lineage>
</organism>
<sequence length="80" mass="8311">MALPLLVERRHHVEHELVEALPRGAQGRGPGIDRHDARAAHPATAPVARAAAYGAGRVVRSVAHAVSHAASLNAARAYAG</sequence>
<proteinExistence type="predicted"/>
<evidence type="ECO:0000313" key="1">
    <source>
        <dbReference type="EMBL" id="GHE16892.1"/>
    </source>
</evidence>
<accession>A0ABQ3HKB9</accession>
<name>A0ABQ3HKB9_9ACTN</name>
<reference evidence="2" key="1">
    <citation type="journal article" date="2019" name="Int. J. Syst. Evol. Microbiol.">
        <title>The Global Catalogue of Microorganisms (GCM) 10K type strain sequencing project: providing services to taxonomists for standard genome sequencing and annotation.</title>
        <authorList>
            <consortium name="The Broad Institute Genomics Platform"/>
            <consortium name="The Broad Institute Genome Sequencing Center for Infectious Disease"/>
            <person name="Wu L."/>
            <person name="Ma J."/>
        </authorList>
    </citation>
    <scope>NUCLEOTIDE SEQUENCE [LARGE SCALE GENOMIC DNA]</scope>
    <source>
        <strain evidence="2">CGMCC 1.12791</strain>
    </source>
</reference>
<evidence type="ECO:0000313" key="2">
    <source>
        <dbReference type="Proteomes" id="UP000597341"/>
    </source>
</evidence>
<dbReference type="EMBL" id="BNAD01000003">
    <property type="protein sequence ID" value="GHE16892.1"/>
    <property type="molecule type" value="Genomic_DNA"/>
</dbReference>
<protein>
    <submittedName>
        <fullName evidence="1">Uncharacterized protein</fullName>
    </submittedName>
</protein>
<keyword evidence="2" id="KW-1185">Reference proteome</keyword>
<dbReference type="Proteomes" id="UP000597341">
    <property type="component" value="Unassembled WGS sequence"/>
</dbReference>
<gene>
    <name evidence="1" type="ORF">GCM10011376_15020</name>
</gene>
<comment type="caution">
    <text evidence="1">The sequence shown here is derived from an EMBL/GenBank/DDBJ whole genome shotgun (WGS) entry which is preliminary data.</text>
</comment>